<dbReference type="EMBL" id="JAJSOW010000101">
    <property type="protein sequence ID" value="KAI9180839.1"/>
    <property type="molecule type" value="Genomic_DNA"/>
</dbReference>
<organism evidence="2 3">
    <name type="scientific">Acer negundo</name>
    <name type="common">Box elder</name>
    <dbReference type="NCBI Taxonomy" id="4023"/>
    <lineage>
        <taxon>Eukaryota</taxon>
        <taxon>Viridiplantae</taxon>
        <taxon>Streptophyta</taxon>
        <taxon>Embryophyta</taxon>
        <taxon>Tracheophyta</taxon>
        <taxon>Spermatophyta</taxon>
        <taxon>Magnoliopsida</taxon>
        <taxon>eudicotyledons</taxon>
        <taxon>Gunneridae</taxon>
        <taxon>Pentapetalae</taxon>
        <taxon>rosids</taxon>
        <taxon>malvids</taxon>
        <taxon>Sapindales</taxon>
        <taxon>Sapindaceae</taxon>
        <taxon>Hippocastanoideae</taxon>
        <taxon>Acereae</taxon>
        <taxon>Acer</taxon>
    </lineage>
</organism>
<feature type="compositionally biased region" description="Basic and acidic residues" evidence="1">
    <location>
        <begin position="109"/>
        <end position="127"/>
    </location>
</feature>
<name>A0AAD5IZ69_ACENE</name>
<keyword evidence="3" id="KW-1185">Reference proteome</keyword>
<proteinExistence type="predicted"/>
<sequence>MFSLWRSVKFLDPTFTEIGHCYRLYSHKSGGDGWWVFSCCDKRDVEPLIIDLPSSNKEWKKTWFVARGNWGKDLQLCGRPQRVRSVFNIIGVWGFLRFYRKLTETAKDRMTDKGKSGADKRKENEKDKKKRVIPTGSSLLSKDEATEQVSPLKRARADKSSVSIAFKEGLPQAIRNILHMEKMYEEVNGRYEKLQKEKYTMDEKLRRSLATVGSQRATISEASTSYRRVKSLALEK</sequence>
<evidence type="ECO:0000256" key="1">
    <source>
        <dbReference type="SAM" id="MobiDB-lite"/>
    </source>
</evidence>
<evidence type="ECO:0000313" key="2">
    <source>
        <dbReference type="EMBL" id="KAI9180839.1"/>
    </source>
</evidence>
<reference evidence="2" key="2">
    <citation type="submission" date="2023-02" db="EMBL/GenBank/DDBJ databases">
        <authorList>
            <person name="Swenson N.G."/>
            <person name="Wegrzyn J.L."/>
            <person name="Mcevoy S.L."/>
        </authorList>
    </citation>
    <scope>NUCLEOTIDE SEQUENCE</scope>
    <source>
        <strain evidence="2">91603</strain>
        <tissue evidence="2">Leaf</tissue>
    </source>
</reference>
<gene>
    <name evidence="2" type="ORF">LWI28_008645</name>
</gene>
<dbReference type="Proteomes" id="UP001064489">
    <property type="component" value="Chromosome 4"/>
</dbReference>
<dbReference type="AlphaFoldDB" id="A0AAD5IZ69"/>
<evidence type="ECO:0000313" key="3">
    <source>
        <dbReference type="Proteomes" id="UP001064489"/>
    </source>
</evidence>
<reference evidence="2" key="1">
    <citation type="journal article" date="2022" name="Plant J.">
        <title>Strategies of tolerance reflected in two North American maple genomes.</title>
        <authorList>
            <person name="McEvoy S.L."/>
            <person name="Sezen U.U."/>
            <person name="Trouern-Trend A."/>
            <person name="McMahon S.M."/>
            <person name="Schaberg P.G."/>
            <person name="Yang J."/>
            <person name="Wegrzyn J.L."/>
            <person name="Swenson N.G."/>
        </authorList>
    </citation>
    <scope>NUCLEOTIDE SEQUENCE</scope>
    <source>
        <strain evidence="2">91603</strain>
    </source>
</reference>
<accession>A0AAD5IZ69</accession>
<feature type="region of interest" description="Disordered" evidence="1">
    <location>
        <begin position="109"/>
        <end position="137"/>
    </location>
</feature>
<comment type="caution">
    <text evidence="2">The sequence shown here is derived from an EMBL/GenBank/DDBJ whole genome shotgun (WGS) entry which is preliminary data.</text>
</comment>
<protein>
    <submittedName>
        <fullName evidence="2">Uncharacterized protein</fullName>
    </submittedName>
</protein>